<protein>
    <submittedName>
        <fullName evidence="1">Uncharacterized protein</fullName>
    </submittedName>
</protein>
<name>A0A3B0Y134_9ZZZZ</name>
<dbReference type="AlphaFoldDB" id="A0A3B0Y134"/>
<reference evidence="1" key="1">
    <citation type="submission" date="2018-06" db="EMBL/GenBank/DDBJ databases">
        <authorList>
            <person name="Zhirakovskaya E."/>
        </authorList>
    </citation>
    <scope>NUCLEOTIDE SEQUENCE</scope>
</reference>
<gene>
    <name evidence="1" type="ORF">MNBD_GAMMA11-2684</name>
</gene>
<organism evidence="1">
    <name type="scientific">hydrothermal vent metagenome</name>
    <dbReference type="NCBI Taxonomy" id="652676"/>
    <lineage>
        <taxon>unclassified sequences</taxon>
        <taxon>metagenomes</taxon>
        <taxon>ecological metagenomes</taxon>
    </lineage>
</organism>
<sequence>MQQEFFNNIRHLILNLLVLGTQPKTLPFLVRSAQLSICPQATGL</sequence>
<evidence type="ECO:0000313" key="1">
    <source>
        <dbReference type="EMBL" id="VAW62214.1"/>
    </source>
</evidence>
<accession>A0A3B0Y134</accession>
<proteinExistence type="predicted"/>
<dbReference type="EMBL" id="UOFG01000164">
    <property type="protein sequence ID" value="VAW62214.1"/>
    <property type="molecule type" value="Genomic_DNA"/>
</dbReference>